<dbReference type="PROSITE" id="PS50176">
    <property type="entry name" value="ARM_REPEAT"/>
    <property type="match status" value="1"/>
</dbReference>
<evidence type="ECO:0000256" key="1">
    <source>
        <dbReference type="ARBA" id="ARBA00022737"/>
    </source>
</evidence>
<dbReference type="InterPro" id="IPR011989">
    <property type="entry name" value="ARM-like"/>
</dbReference>
<dbReference type="InterPro" id="IPR000225">
    <property type="entry name" value="Armadillo"/>
</dbReference>
<dbReference type="Pfam" id="PF00514">
    <property type="entry name" value="Arm"/>
    <property type="match status" value="1"/>
</dbReference>
<evidence type="ECO:0008006" key="7">
    <source>
        <dbReference type="Google" id="ProtNLM"/>
    </source>
</evidence>
<evidence type="ECO:0000313" key="6">
    <source>
        <dbReference type="Proteomes" id="UP001162541"/>
    </source>
</evidence>
<dbReference type="AlphaFoldDB" id="A0A176VLV8"/>
<keyword evidence="5" id="KW-1185">Reference proteome</keyword>
<name>A0A176VLV8_MARPO</name>
<dbReference type="InterPro" id="IPR016024">
    <property type="entry name" value="ARM-type_fold"/>
</dbReference>
<dbReference type="EMBL" id="AP019872">
    <property type="protein sequence ID" value="BBN16009.1"/>
    <property type="molecule type" value="Genomic_DNA"/>
</dbReference>
<dbReference type="PANTHER" id="PTHR22895">
    <property type="entry name" value="ARMADILLO REPEAT-CONTAINING PROTEIN 6"/>
    <property type="match status" value="1"/>
</dbReference>
<evidence type="ECO:0000313" key="4">
    <source>
        <dbReference type="EMBL" id="OAE20736.1"/>
    </source>
</evidence>
<reference evidence="3" key="2">
    <citation type="journal article" date="2019" name="Curr. Biol.">
        <title>Chromatin organization in early land plants reveals an ancestral association between H3K27me3, transposons, and constitutive heterochromatin.</title>
        <authorList>
            <person name="Montgomery S.A."/>
            <person name="Tanizawa Y."/>
            <person name="Galik B."/>
            <person name="Wang N."/>
            <person name="Ito T."/>
            <person name="Mochizuki T."/>
            <person name="Akimcheva S."/>
            <person name="Bowman J."/>
            <person name="Cognat V."/>
            <person name="Drouard L."/>
            <person name="Ekker H."/>
            <person name="Houng S."/>
            <person name="Kohchi T."/>
            <person name="Lin S."/>
            <person name="Liu L.D."/>
            <person name="Nakamura Y."/>
            <person name="Valeeva L.R."/>
            <person name="Shakirov E.V."/>
            <person name="Shippen D.E."/>
            <person name="Wei W."/>
            <person name="Yagura M."/>
            <person name="Yamaoka S."/>
            <person name="Yamato K.T."/>
            <person name="Liu C."/>
            <person name="Berger F."/>
        </authorList>
    </citation>
    <scope>NUCLEOTIDE SEQUENCE [LARGE SCALE GENOMIC DNA]</scope>
    <source>
        <strain evidence="3">Tak-1</strain>
    </source>
</reference>
<evidence type="ECO:0000256" key="2">
    <source>
        <dbReference type="PROSITE-ProRule" id="PRU00259"/>
    </source>
</evidence>
<dbReference type="PANTHER" id="PTHR22895:SF0">
    <property type="entry name" value="ARMADILLO REPEAT-CONTAINING PROTEIN 6"/>
    <property type="match status" value="1"/>
</dbReference>
<evidence type="ECO:0000313" key="3">
    <source>
        <dbReference type="EMBL" id="BBN16009.1"/>
    </source>
</evidence>
<dbReference type="EMBL" id="LVLJ01003591">
    <property type="protein sequence ID" value="OAE20736.1"/>
    <property type="molecule type" value="Genomic_DNA"/>
</dbReference>
<dbReference type="Gene3D" id="1.25.10.10">
    <property type="entry name" value="Leucine-rich Repeat Variant"/>
    <property type="match status" value="2"/>
</dbReference>
<gene>
    <name evidence="4" type="ORF">AXG93_154s2120</name>
    <name evidence="3" type="ORF">Mp_7g02770</name>
</gene>
<organism evidence="4 5">
    <name type="scientific">Marchantia polymorpha subsp. ruderalis</name>
    <dbReference type="NCBI Taxonomy" id="1480154"/>
    <lineage>
        <taxon>Eukaryota</taxon>
        <taxon>Viridiplantae</taxon>
        <taxon>Streptophyta</taxon>
        <taxon>Embryophyta</taxon>
        <taxon>Marchantiophyta</taxon>
        <taxon>Marchantiopsida</taxon>
        <taxon>Marchantiidae</taxon>
        <taxon>Marchantiales</taxon>
        <taxon>Marchantiaceae</taxon>
        <taxon>Marchantia</taxon>
    </lineage>
</organism>
<feature type="repeat" description="ARM" evidence="2">
    <location>
        <begin position="411"/>
        <end position="455"/>
    </location>
</feature>
<protein>
    <recommendedName>
        <fullName evidence="7">Armadillo repeat-containing domain-containing protein</fullName>
    </recommendedName>
</protein>
<dbReference type="Proteomes" id="UP001162541">
    <property type="component" value="Chromosome 7"/>
</dbReference>
<dbReference type="SUPFAM" id="SSF48371">
    <property type="entry name" value="ARM repeat"/>
    <property type="match status" value="1"/>
</dbReference>
<reference evidence="4 5" key="1">
    <citation type="submission" date="2016-03" db="EMBL/GenBank/DDBJ databases">
        <title>Mechanisms controlling the formation of the plant cell surface in tip-growing cells are functionally conserved among land plants.</title>
        <authorList>
            <person name="Honkanen S."/>
            <person name="Jones V.A."/>
            <person name="Morieri G."/>
            <person name="Champion C."/>
            <person name="Hetherington A.J."/>
            <person name="Kelly S."/>
            <person name="Saint-Marcoux D."/>
            <person name="Proust H."/>
            <person name="Prescott H."/>
            <person name="Dolan L."/>
        </authorList>
    </citation>
    <scope>NUCLEOTIDE SEQUENCE [LARGE SCALE GENOMIC DNA]</scope>
    <source>
        <strain evidence="5">cv. Tak-1 and cv. Tak-2</strain>
        <tissue evidence="4">Whole gametophyte</tissue>
    </source>
</reference>
<sequence>MAPTKKLQISQEAFDAVVNENVEEFGMEMEEALADAVTTFQLQGVDLSGIITDGGGGASLESHPIIESINAIRSAVASLCGEDLATTASVVEFCNSSQPTEEVIPSTVESCIVKGLDTLRVACRDEKTNNASLAERHDALEVVLAAVKALTRSGASSLASGLAALCSCLTGDRSREKFLHCNGPRIVFEALSVEELSAEVVQQGAEALAASAQKNEDVKDAYVHLKVHEVLVHQLRKHHNDAGAVQGVCDALRSLVTADDERIAASRTFQNGMLIAKAGAMDTLLDTAHLQSKSAPILASLCSAIKNLAVNDEICKSVADRGGLNLVSRFLTTSMEQNNRVMARSTCILLIQLAGSDDNKDAFVMLGGLDQLVSLMTVFSEDPSVIQEALTAIAVITLRSPSNASQAMKAGVVDITAEMMEKHVKVANLQRQACKLIRNLAVRNLENRPIILEKGLEKLIRLAKTNHEACDDAASAALRDLGFDDYNV</sequence>
<dbReference type="SMART" id="SM00185">
    <property type="entry name" value="ARM"/>
    <property type="match status" value="5"/>
</dbReference>
<proteinExistence type="predicted"/>
<keyword evidence="1" id="KW-0677">Repeat</keyword>
<evidence type="ECO:0000313" key="5">
    <source>
        <dbReference type="Proteomes" id="UP000077202"/>
    </source>
</evidence>
<accession>A0A176VLV8</accession>
<dbReference type="Proteomes" id="UP000077202">
    <property type="component" value="Unassembled WGS sequence"/>
</dbReference>
<reference evidence="6" key="3">
    <citation type="journal article" date="2020" name="Curr. Biol.">
        <title>Chromatin organization in early land plants reveals an ancestral association between H3K27me3, transposons, and constitutive heterochromatin.</title>
        <authorList>
            <person name="Montgomery S.A."/>
            <person name="Tanizawa Y."/>
            <person name="Galik B."/>
            <person name="Wang N."/>
            <person name="Ito T."/>
            <person name="Mochizuki T."/>
            <person name="Akimcheva S."/>
            <person name="Bowman J.L."/>
            <person name="Cognat V."/>
            <person name="Marechal-Drouard L."/>
            <person name="Ekker H."/>
            <person name="Hong S.F."/>
            <person name="Kohchi T."/>
            <person name="Lin S.S."/>
            <person name="Liu L.D."/>
            <person name="Nakamura Y."/>
            <person name="Valeeva L.R."/>
            <person name="Shakirov E.V."/>
            <person name="Shippen D.E."/>
            <person name="Wei W.L."/>
            <person name="Yagura M."/>
            <person name="Yamaoka S."/>
            <person name="Yamato K.T."/>
            <person name="Liu C."/>
            <person name="Berger F."/>
        </authorList>
    </citation>
    <scope>NUCLEOTIDE SEQUENCE [LARGE SCALE GENOMIC DNA]</scope>
    <source>
        <strain evidence="6">Tak-1</strain>
    </source>
</reference>